<keyword evidence="3" id="KW-1185">Reference proteome</keyword>
<organism evidence="2 3">
    <name type="scientific">Trifolium medium</name>
    <dbReference type="NCBI Taxonomy" id="97028"/>
    <lineage>
        <taxon>Eukaryota</taxon>
        <taxon>Viridiplantae</taxon>
        <taxon>Streptophyta</taxon>
        <taxon>Embryophyta</taxon>
        <taxon>Tracheophyta</taxon>
        <taxon>Spermatophyta</taxon>
        <taxon>Magnoliopsida</taxon>
        <taxon>eudicotyledons</taxon>
        <taxon>Gunneridae</taxon>
        <taxon>Pentapetalae</taxon>
        <taxon>rosids</taxon>
        <taxon>fabids</taxon>
        <taxon>Fabales</taxon>
        <taxon>Fabaceae</taxon>
        <taxon>Papilionoideae</taxon>
        <taxon>50 kb inversion clade</taxon>
        <taxon>NPAAA clade</taxon>
        <taxon>Hologalegina</taxon>
        <taxon>IRL clade</taxon>
        <taxon>Trifolieae</taxon>
        <taxon>Trifolium</taxon>
    </lineage>
</organism>
<proteinExistence type="predicted"/>
<dbReference type="AlphaFoldDB" id="A0A392W122"/>
<feature type="non-terminal residue" evidence="2">
    <location>
        <position position="1"/>
    </location>
</feature>
<feature type="region of interest" description="Disordered" evidence="1">
    <location>
        <begin position="14"/>
        <end position="38"/>
    </location>
</feature>
<sequence>RGYRGDLWGWGQIFPRGDGDEGKNSPANTLGRGTGKLHPDISRSVDIPTCCCVGT</sequence>
<evidence type="ECO:0000313" key="3">
    <source>
        <dbReference type="Proteomes" id="UP000265520"/>
    </source>
</evidence>
<dbReference type="Proteomes" id="UP000265520">
    <property type="component" value="Unassembled WGS sequence"/>
</dbReference>
<comment type="caution">
    <text evidence="2">The sequence shown here is derived from an EMBL/GenBank/DDBJ whole genome shotgun (WGS) entry which is preliminary data.</text>
</comment>
<accession>A0A392W122</accession>
<dbReference type="EMBL" id="LXQA011328020">
    <property type="protein sequence ID" value="MCI93392.1"/>
    <property type="molecule type" value="Genomic_DNA"/>
</dbReference>
<name>A0A392W122_9FABA</name>
<evidence type="ECO:0000256" key="1">
    <source>
        <dbReference type="SAM" id="MobiDB-lite"/>
    </source>
</evidence>
<protein>
    <submittedName>
        <fullName evidence="2">Uncharacterized protein</fullName>
    </submittedName>
</protein>
<evidence type="ECO:0000313" key="2">
    <source>
        <dbReference type="EMBL" id="MCI93392.1"/>
    </source>
</evidence>
<reference evidence="2 3" key="1">
    <citation type="journal article" date="2018" name="Front. Plant Sci.">
        <title>Red Clover (Trifolium pratense) and Zigzag Clover (T. medium) - A Picture of Genomic Similarities and Differences.</title>
        <authorList>
            <person name="Dluhosova J."/>
            <person name="Istvanek J."/>
            <person name="Nedelnik J."/>
            <person name="Repkova J."/>
        </authorList>
    </citation>
    <scope>NUCLEOTIDE SEQUENCE [LARGE SCALE GENOMIC DNA]</scope>
    <source>
        <strain evidence="3">cv. 10/8</strain>
        <tissue evidence="2">Leaf</tissue>
    </source>
</reference>